<feature type="domain" description="DNA2/NAM7 helicase helicase" evidence="8">
    <location>
        <begin position="663"/>
        <end position="763"/>
    </location>
</feature>
<keyword evidence="4" id="KW-0347">Helicase</keyword>
<sequence>MTTVFSVLYCSQLYRQKKVKNWQDGTVTFEAESRKLSLFDNLDNKLETLYKWRRVVPGDEIDFDRYFCMVEAPLCPGNGKELENEEHSKATVPLVSPIRSSSVSQRGLNIARPYKPPRQKLENGGRSLMNVPKQGGSGIQASHQAESLGGGARIKAGSRGTAPVKKVLRSPTDLITMFLATPPPACLAGLMKVNPVHRSNEVCTGRLPDGLVNLRQAQNDDSTQFLCHENSVVEEQERAKRRRLLMEPNTVDRGHQESTAYSRLGEPGEASLPSSDIPKDKEGHDAVHPAFDSLRFPTSKVRSRLSLKKLKRSALIPTRFASPKLYREHFIRAVSEHLQVELSTIAVKFHLAMNERATFGDTEDYLRSKGVAFYANCSFIWSRKTSHMHQPSQHLGDSIFLKVNKREHHTAYSKDVIWIISDSCDFNEAFLARSLFFGVSKSDTVELCPLDAYDVRKTRDILGASGTAKPVWAIRGAQASGELQMIDALREHLEKTPLLPWLLDVGSAQKKCPSSRSLKSAASTPLIKQDCLDIYQDTLEALSKEFGLNSDQTRVLQSFADSISTPDHQPITLVHGVFGSGKSFLISVLIIFLHRILELDLIGISKDTFKVTIASMTNVAVDRILLGLLNLGFTEFVRVGSLKKIAKLLLPFTAQSKQEDDAKELRELLDESLTESDRRAVRATIAKFKQNENQALLAKSFVVGVTCSATNFEIFDDFKSTILILDECSQMTEPLSLLPLARFCTRKALLVGDPLQLPPTISSNCGHKEGLDRTLFERLAAAGLKPILLRTQYRCHPIIGSVADSLFYRGQLIHGTSADDCKTLVSGLPTLCFVDVENGCEIRQRGGSFVNAEEADFVVKLTYLLAEKGVEASDIGVICLYKDQSEMIASKLRDGVLKNLAQTSTVDAFQGAEKSIIILSTVRTKSAGFIDEPRRINVALTRARRHMIIVGQRRLLCSNRLWSSVLNDHCASMYHDVAGESLEMNIIL</sequence>
<evidence type="ECO:0000313" key="11">
    <source>
        <dbReference type="Proteomes" id="UP000053201"/>
    </source>
</evidence>
<dbReference type="STRING" id="645134.A0A0L0HJ67"/>
<dbReference type="GO" id="GO:0006369">
    <property type="term" value="P:termination of RNA polymerase II transcription"/>
    <property type="evidence" value="ECO:0007669"/>
    <property type="project" value="TreeGrafter"/>
</dbReference>
<dbReference type="InterPro" id="IPR045055">
    <property type="entry name" value="DNA2/NAM7-like"/>
</dbReference>
<gene>
    <name evidence="10" type="ORF">SPPG_03308</name>
</gene>
<evidence type="ECO:0008006" key="12">
    <source>
        <dbReference type="Google" id="ProtNLM"/>
    </source>
</evidence>
<protein>
    <recommendedName>
        <fullName evidence="12">DUF2439 domain-containing protein</fullName>
    </recommendedName>
</protein>
<evidence type="ECO:0000313" key="10">
    <source>
        <dbReference type="EMBL" id="KND01511.1"/>
    </source>
</evidence>
<feature type="region of interest" description="Disordered" evidence="6">
    <location>
        <begin position="246"/>
        <end position="282"/>
    </location>
</feature>
<feature type="domain" description="5'-3' DNA helicase ZGRF1-like N-terminal" evidence="7">
    <location>
        <begin position="5"/>
        <end position="71"/>
    </location>
</feature>
<dbReference type="Gene3D" id="3.40.50.300">
    <property type="entry name" value="P-loop containing nucleotide triphosphate hydrolases"/>
    <property type="match status" value="2"/>
</dbReference>
<dbReference type="InterPro" id="IPR047187">
    <property type="entry name" value="SF1_C_Upf1"/>
</dbReference>
<dbReference type="PANTHER" id="PTHR10887:SF531">
    <property type="entry name" value="PROTEIN ZGRF1"/>
    <property type="match status" value="1"/>
</dbReference>
<dbReference type="InterPro" id="IPR041677">
    <property type="entry name" value="DNA2/NAM7_AAA_11"/>
</dbReference>
<dbReference type="PANTHER" id="PTHR10887">
    <property type="entry name" value="DNA2/NAM7 HELICASE FAMILY"/>
    <property type="match status" value="1"/>
</dbReference>
<reference evidence="10 11" key="1">
    <citation type="submission" date="2009-08" db="EMBL/GenBank/DDBJ databases">
        <title>The Genome Sequence of Spizellomyces punctatus strain DAOM BR117.</title>
        <authorList>
            <consortium name="The Broad Institute Genome Sequencing Platform"/>
            <person name="Russ C."/>
            <person name="Cuomo C."/>
            <person name="Shea T."/>
            <person name="Young S.K."/>
            <person name="Zeng Q."/>
            <person name="Koehrsen M."/>
            <person name="Haas B."/>
            <person name="Borodovsky M."/>
            <person name="Guigo R."/>
            <person name="Alvarado L."/>
            <person name="Berlin A."/>
            <person name="Bochicchio J."/>
            <person name="Borenstein D."/>
            <person name="Chapman S."/>
            <person name="Chen Z."/>
            <person name="Engels R."/>
            <person name="Freedman E."/>
            <person name="Gellesch M."/>
            <person name="Goldberg J."/>
            <person name="Griggs A."/>
            <person name="Gujja S."/>
            <person name="Heiman D."/>
            <person name="Hepburn T."/>
            <person name="Howarth C."/>
            <person name="Jen D."/>
            <person name="Larson L."/>
            <person name="Lewis B."/>
            <person name="Mehta T."/>
            <person name="Park D."/>
            <person name="Pearson M."/>
            <person name="Roberts A."/>
            <person name="Saif S."/>
            <person name="Shenoy N."/>
            <person name="Sisk P."/>
            <person name="Stolte C."/>
            <person name="Sykes S."/>
            <person name="Thomson T."/>
            <person name="Walk T."/>
            <person name="White J."/>
            <person name="Yandava C."/>
            <person name="Burger G."/>
            <person name="Gray M.W."/>
            <person name="Holland P.W.H."/>
            <person name="King N."/>
            <person name="Lang F.B.F."/>
            <person name="Roger A.J."/>
            <person name="Ruiz-Trillo I."/>
            <person name="Lander E."/>
            <person name="Nusbaum C."/>
        </authorList>
    </citation>
    <scope>NUCLEOTIDE SEQUENCE [LARGE SCALE GENOMIC DNA]</scope>
    <source>
        <strain evidence="10 11">DAOM BR117</strain>
    </source>
</reference>
<dbReference type="EMBL" id="KQ257454">
    <property type="protein sequence ID" value="KND01511.1"/>
    <property type="molecule type" value="Genomic_DNA"/>
</dbReference>
<dbReference type="GO" id="GO:0004386">
    <property type="term" value="F:helicase activity"/>
    <property type="evidence" value="ECO:0007669"/>
    <property type="project" value="UniProtKB-KW"/>
</dbReference>
<comment type="similarity">
    <text evidence="1">Belongs to the DNA2/NAM7 helicase family.</text>
</comment>
<dbReference type="GO" id="GO:0016787">
    <property type="term" value="F:hydrolase activity"/>
    <property type="evidence" value="ECO:0007669"/>
    <property type="project" value="UniProtKB-KW"/>
</dbReference>
<evidence type="ECO:0000256" key="5">
    <source>
        <dbReference type="ARBA" id="ARBA00022840"/>
    </source>
</evidence>
<keyword evidence="11" id="KW-1185">Reference proteome</keyword>
<evidence type="ECO:0000256" key="1">
    <source>
        <dbReference type="ARBA" id="ARBA00007913"/>
    </source>
</evidence>
<feature type="domain" description="DNA2/NAM7 helicase-like C-terminal" evidence="9">
    <location>
        <begin position="771"/>
        <end position="953"/>
    </location>
</feature>
<dbReference type="GO" id="GO:0001147">
    <property type="term" value="F:transcription termination site sequence-specific DNA binding"/>
    <property type="evidence" value="ECO:0007669"/>
    <property type="project" value="TreeGrafter"/>
</dbReference>
<evidence type="ECO:0000256" key="6">
    <source>
        <dbReference type="SAM" id="MobiDB-lite"/>
    </source>
</evidence>
<dbReference type="InterPro" id="IPR027417">
    <property type="entry name" value="P-loop_NTPase"/>
</dbReference>
<dbReference type="AlphaFoldDB" id="A0A0L0HJ67"/>
<evidence type="ECO:0000259" key="8">
    <source>
        <dbReference type="Pfam" id="PF13086"/>
    </source>
</evidence>
<evidence type="ECO:0000256" key="2">
    <source>
        <dbReference type="ARBA" id="ARBA00022741"/>
    </source>
</evidence>
<organism evidence="10 11">
    <name type="scientific">Spizellomyces punctatus (strain DAOM BR117)</name>
    <dbReference type="NCBI Taxonomy" id="645134"/>
    <lineage>
        <taxon>Eukaryota</taxon>
        <taxon>Fungi</taxon>
        <taxon>Fungi incertae sedis</taxon>
        <taxon>Chytridiomycota</taxon>
        <taxon>Chytridiomycota incertae sedis</taxon>
        <taxon>Chytridiomycetes</taxon>
        <taxon>Spizellomycetales</taxon>
        <taxon>Spizellomycetaceae</taxon>
        <taxon>Spizellomyces</taxon>
    </lineage>
</organism>
<evidence type="ECO:0000256" key="3">
    <source>
        <dbReference type="ARBA" id="ARBA00022801"/>
    </source>
</evidence>
<dbReference type="InParanoid" id="A0A0L0HJ67"/>
<keyword evidence="3" id="KW-0378">Hydrolase</keyword>
<dbReference type="eggNOG" id="KOG1802">
    <property type="taxonomic scope" value="Eukaryota"/>
</dbReference>
<evidence type="ECO:0000259" key="9">
    <source>
        <dbReference type="Pfam" id="PF13087"/>
    </source>
</evidence>
<evidence type="ECO:0000259" key="7">
    <source>
        <dbReference type="Pfam" id="PF10382"/>
    </source>
</evidence>
<dbReference type="Pfam" id="PF13086">
    <property type="entry name" value="AAA_11"/>
    <property type="match status" value="1"/>
</dbReference>
<accession>A0A0L0HJ67</accession>
<dbReference type="GO" id="GO:0016604">
    <property type="term" value="C:nuclear body"/>
    <property type="evidence" value="ECO:0007669"/>
    <property type="project" value="TreeGrafter"/>
</dbReference>
<dbReference type="GO" id="GO:0005524">
    <property type="term" value="F:ATP binding"/>
    <property type="evidence" value="ECO:0007669"/>
    <property type="project" value="UniProtKB-KW"/>
</dbReference>
<dbReference type="Pfam" id="PF10382">
    <property type="entry name" value="ZGRF1-like_N"/>
    <property type="match status" value="1"/>
</dbReference>
<keyword evidence="2" id="KW-0547">Nucleotide-binding</keyword>
<dbReference type="VEuPathDB" id="FungiDB:SPPG_03308"/>
<dbReference type="RefSeq" id="XP_016609550.1">
    <property type="nucleotide sequence ID" value="XM_016751584.1"/>
</dbReference>
<dbReference type="Proteomes" id="UP000053201">
    <property type="component" value="Unassembled WGS sequence"/>
</dbReference>
<dbReference type="InterPro" id="IPR018838">
    <property type="entry name" value="ZGRF1-like_N"/>
</dbReference>
<proteinExistence type="inferred from homology"/>
<dbReference type="OrthoDB" id="6513042at2759"/>
<dbReference type="FunFam" id="3.40.50.300:FF:000326">
    <property type="entry name" value="P-loop containing nucleoside triphosphate hydrolase"/>
    <property type="match status" value="1"/>
</dbReference>
<keyword evidence="5" id="KW-0067">ATP-binding</keyword>
<dbReference type="GeneID" id="27686837"/>
<name>A0A0L0HJ67_SPIPD</name>
<dbReference type="CDD" id="cd18808">
    <property type="entry name" value="SF1_C_Upf1"/>
    <property type="match status" value="1"/>
</dbReference>
<evidence type="ECO:0000256" key="4">
    <source>
        <dbReference type="ARBA" id="ARBA00022806"/>
    </source>
</evidence>
<dbReference type="InterPro" id="IPR041679">
    <property type="entry name" value="DNA2/NAM7-like_C"/>
</dbReference>
<dbReference type="GO" id="GO:0005694">
    <property type="term" value="C:chromosome"/>
    <property type="evidence" value="ECO:0007669"/>
    <property type="project" value="UniProtKB-ARBA"/>
</dbReference>
<dbReference type="Pfam" id="PF13087">
    <property type="entry name" value="AAA_12"/>
    <property type="match status" value="1"/>
</dbReference>
<dbReference type="OMA" id="KKFKTWQ"/>
<dbReference type="SUPFAM" id="SSF52540">
    <property type="entry name" value="P-loop containing nucleoside triphosphate hydrolases"/>
    <property type="match status" value="1"/>
</dbReference>